<dbReference type="SUPFAM" id="SSF51735">
    <property type="entry name" value="NAD(P)-binding Rossmann-fold domains"/>
    <property type="match status" value="1"/>
</dbReference>
<dbReference type="PANTHER" id="PTHR43245:SF55">
    <property type="entry name" value="NAD(P)-BINDING DOMAIN-CONTAINING PROTEIN"/>
    <property type="match status" value="1"/>
</dbReference>
<protein>
    <submittedName>
        <fullName evidence="2">NAD(P)-dependent oxidoreductase</fullName>
    </submittedName>
</protein>
<dbReference type="InterPro" id="IPR001509">
    <property type="entry name" value="Epimerase_deHydtase"/>
</dbReference>
<dbReference type="Proteomes" id="UP001431221">
    <property type="component" value="Unassembled WGS sequence"/>
</dbReference>
<name>A0ABT0GTM7_9HYPH</name>
<reference evidence="2" key="1">
    <citation type="submission" date="2022-04" db="EMBL/GenBank/DDBJ databases">
        <title>Roseibium sp. CAU 1639 isolated from mud.</title>
        <authorList>
            <person name="Kim W."/>
        </authorList>
    </citation>
    <scope>NUCLEOTIDE SEQUENCE</scope>
    <source>
        <strain evidence="2">CAU 1639</strain>
    </source>
</reference>
<keyword evidence="3" id="KW-1185">Reference proteome</keyword>
<evidence type="ECO:0000259" key="1">
    <source>
        <dbReference type="Pfam" id="PF01370"/>
    </source>
</evidence>
<dbReference type="PANTHER" id="PTHR43245">
    <property type="entry name" value="BIFUNCTIONAL POLYMYXIN RESISTANCE PROTEIN ARNA"/>
    <property type="match status" value="1"/>
</dbReference>
<gene>
    <name evidence="2" type="ORF">M0H32_08465</name>
</gene>
<accession>A0ABT0GTM7</accession>
<comment type="caution">
    <text evidence="2">The sequence shown here is derived from an EMBL/GenBank/DDBJ whole genome shotgun (WGS) entry which is preliminary data.</text>
</comment>
<evidence type="ECO:0000313" key="2">
    <source>
        <dbReference type="EMBL" id="MCK7612190.1"/>
    </source>
</evidence>
<dbReference type="Pfam" id="PF01370">
    <property type="entry name" value="Epimerase"/>
    <property type="match status" value="1"/>
</dbReference>
<sequence length="286" mass="31372">MRVLLTGASGSVGRFILARLIGEGHGVTVLGRRPVGGFAAAFHPFDLSAPEPQLAEADALVHCALLHEPGRFRGGEGDDPETFRRVNVDGTQRLFESAKKAGCRRAVFLSSRAVYGDHRRGEMLQETDDPQPESLYGEVKMAGEQVLAELSDRVFRGSVLRATGVYGLPPGLQEHKWSSLFEDFARGDKITPRRATEVHGEDLAAAVSLLFTRDEPEPFEVFNVSDLLLDRRDLLAAYSEISGVTGKLPEEAVNMPGIMTTEKLRALGWTPEGMDRLRAFLRELTA</sequence>
<evidence type="ECO:0000313" key="3">
    <source>
        <dbReference type="Proteomes" id="UP001431221"/>
    </source>
</evidence>
<dbReference type="InterPro" id="IPR036291">
    <property type="entry name" value="NAD(P)-bd_dom_sf"/>
</dbReference>
<dbReference type="EMBL" id="JALNMJ010000004">
    <property type="protein sequence ID" value="MCK7612190.1"/>
    <property type="molecule type" value="Genomic_DNA"/>
</dbReference>
<organism evidence="2 3">
    <name type="scientific">Roseibium sediminicola</name>
    <dbReference type="NCBI Taxonomy" id="2933272"/>
    <lineage>
        <taxon>Bacteria</taxon>
        <taxon>Pseudomonadati</taxon>
        <taxon>Pseudomonadota</taxon>
        <taxon>Alphaproteobacteria</taxon>
        <taxon>Hyphomicrobiales</taxon>
        <taxon>Stappiaceae</taxon>
        <taxon>Roseibium</taxon>
    </lineage>
</organism>
<feature type="domain" description="NAD-dependent epimerase/dehydratase" evidence="1">
    <location>
        <begin position="3"/>
        <end position="224"/>
    </location>
</feature>
<dbReference type="CDD" id="cd08946">
    <property type="entry name" value="SDR_e"/>
    <property type="match status" value="1"/>
</dbReference>
<dbReference type="RefSeq" id="WP_248153138.1">
    <property type="nucleotide sequence ID" value="NZ_JALNMJ010000004.1"/>
</dbReference>
<dbReference type="InterPro" id="IPR050177">
    <property type="entry name" value="Lipid_A_modif_metabolic_enz"/>
</dbReference>
<dbReference type="Gene3D" id="3.40.50.720">
    <property type="entry name" value="NAD(P)-binding Rossmann-like Domain"/>
    <property type="match status" value="1"/>
</dbReference>
<proteinExistence type="predicted"/>